<evidence type="ECO:0000256" key="1">
    <source>
        <dbReference type="SAM" id="MobiDB-lite"/>
    </source>
</evidence>
<feature type="compositionally biased region" description="Basic and acidic residues" evidence="1">
    <location>
        <begin position="37"/>
        <end position="49"/>
    </location>
</feature>
<keyword evidence="2" id="KW-0472">Membrane</keyword>
<evidence type="ECO:0000256" key="2">
    <source>
        <dbReference type="SAM" id="Phobius"/>
    </source>
</evidence>
<evidence type="ECO:0000313" key="3">
    <source>
        <dbReference type="EMBL" id="TFK44917.1"/>
    </source>
</evidence>
<feature type="transmembrane region" description="Helical" evidence="2">
    <location>
        <begin position="65"/>
        <end position="85"/>
    </location>
</feature>
<proteinExistence type="predicted"/>
<feature type="transmembrane region" description="Helical" evidence="2">
    <location>
        <begin position="221"/>
        <end position="244"/>
    </location>
</feature>
<evidence type="ECO:0000313" key="4">
    <source>
        <dbReference type="Proteomes" id="UP000308652"/>
    </source>
</evidence>
<dbReference type="AlphaFoldDB" id="A0A5C3MJ51"/>
<keyword evidence="2" id="KW-1133">Transmembrane helix</keyword>
<name>A0A5C3MJ51_9AGAR</name>
<keyword evidence="2" id="KW-0812">Transmembrane</keyword>
<accession>A0A5C3MJ51</accession>
<feature type="compositionally biased region" description="Polar residues" evidence="1">
    <location>
        <begin position="16"/>
        <end position="33"/>
    </location>
</feature>
<organism evidence="3 4">
    <name type="scientific">Crucibulum laeve</name>
    <dbReference type="NCBI Taxonomy" id="68775"/>
    <lineage>
        <taxon>Eukaryota</taxon>
        <taxon>Fungi</taxon>
        <taxon>Dikarya</taxon>
        <taxon>Basidiomycota</taxon>
        <taxon>Agaricomycotina</taxon>
        <taxon>Agaricomycetes</taxon>
        <taxon>Agaricomycetidae</taxon>
        <taxon>Agaricales</taxon>
        <taxon>Agaricineae</taxon>
        <taxon>Nidulariaceae</taxon>
        <taxon>Crucibulum</taxon>
    </lineage>
</organism>
<feature type="transmembrane region" description="Helical" evidence="2">
    <location>
        <begin position="250"/>
        <end position="271"/>
    </location>
</feature>
<keyword evidence="4" id="KW-1185">Reference proteome</keyword>
<feature type="transmembrane region" description="Helical" evidence="2">
    <location>
        <begin position="105"/>
        <end position="128"/>
    </location>
</feature>
<sequence length="291" mass="32060">MLRRYSRSVRFKDSHAPSNLSTQAANLPGSTTPGRKYTQDEQNHDDEEKRKEAMRDLVESWMDRLQLISVITTFFASTEAGLLSITTRDSLSDPMPALEQVANAGLVGALVVHTNAAIVSFLAAFFLIRYKVRVAKSEEQEVEGDKANLVESPKAMSEKDMEANEDSVITESHRTDPIPGAIKVGRTSTIDNPVWSSNPHLVQVGPFQGQPPTHLLARCHWFCIFLSALGFVLALLGIMCFAWARHPLGVSIFASICMCICLVVGGMVMLVPDVADGSKRSLIYYNEGVFE</sequence>
<protein>
    <recommendedName>
        <fullName evidence="5">Transmembrane protein</fullName>
    </recommendedName>
</protein>
<dbReference type="Proteomes" id="UP000308652">
    <property type="component" value="Unassembled WGS sequence"/>
</dbReference>
<dbReference type="EMBL" id="ML213590">
    <property type="protein sequence ID" value="TFK44917.1"/>
    <property type="molecule type" value="Genomic_DNA"/>
</dbReference>
<evidence type="ECO:0008006" key="5">
    <source>
        <dbReference type="Google" id="ProtNLM"/>
    </source>
</evidence>
<feature type="region of interest" description="Disordered" evidence="1">
    <location>
        <begin position="1"/>
        <end position="49"/>
    </location>
</feature>
<dbReference type="OrthoDB" id="2653987at2759"/>
<gene>
    <name evidence="3" type="ORF">BDQ12DRAFT_708732</name>
</gene>
<reference evidence="3 4" key="1">
    <citation type="journal article" date="2019" name="Nat. Ecol. Evol.">
        <title>Megaphylogeny resolves global patterns of mushroom evolution.</title>
        <authorList>
            <person name="Varga T."/>
            <person name="Krizsan K."/>
            <person name="Foldi C."/>
            <person name="Dima B."/>
            <person name="Sanchez-Garcia M."/>
            <person name="Sanchez-Ramirez S."/>
            <person name="Szollosi G.J."/>
            <person name="Szarkandi J.G."/>
            <person name="Papp V."/>
            <person name="Albert L."/>
            <person name="Andreopoulos W."/>
            <person name="Angelini C."/>
            <person name="Antonin V."/>
            <person name="Barry K.W."/>
            <person name="Bougher N.L."/>
            <person name="Buchanan P."/>
            <person name="Buyck B."/>
            <person name="Bense V."/>
            <person name="Catcheside P."/>
            <person name="Chovatia M."/>
            <person name="Cooper J."/>
            <person name="Damon W."/>
            <person name="Desjardin D."/>
            <person name="Finy P."/>
            <person name="Geml J."/>
            <person name="Haridas S."/>
            <person name="Hughes K."/>
            <person name="Justo A."/>
            <person name="Karasinski D."/>
            <person name="Kautmanova I."/>
            <person name="Kiss B."/>
            <person name="Kocsube S."/>
            <person name="Kotiranta H."/>
            <person name="LaButti K.M."/>
            <person name="Lechner B.E."/>
            <person name="Liimatainen K."/>
            <person name="Lipzen A."/>
            <person name="Lukacs Z."/>
            <person name="Mihaltcheva S."/>
            <person name="Morgado L.N."/>
            <person name="Niskanen T."/>
            <person name="Noordeloos M.E."/>
            <person name="Ohm R.A."/>
            <person name="Ortiz-Santana B."/>
            <person name="Ovrebo C."/>
            <person name="Racz N."/>
            <person name="Riley R."/>
            <person name="Savchenko A."/>
            <person name="Shiryaev A."/>
            <person name="Soop K."/>
            <person name="Spirin V."/>
            <person name="Szebenyi C."/>
            <person name="Tomsovsky M."/>
            <person name="Tulloss R.E."/>
            <person name="Uehling J."/>
            <person name="Grigoriev I.V."/>
            <person name="Vagvolgyi C."/>
            <person name="Papp T."/>
            <person name="Martin F.M."/>
            <person name="Miettinen O."/>
            <person name="Hibbett D.S."/>
            <person name="Nagy L.G."/>
        </authorList>
    </citation>
    <scope>NUCLEOTIDE SEQUENCE [LARGE SCALE GENOMIC DNA]</scope>
    <source>
        <strain evidence="3 4">CBS 166.37</strain>
    </source>
</reference>